<accession>A0ABQ0LGD8</accession>
<dbReference type="Pfam" id="PF26215">
    <property type="entry name" value="HTH_animal"/>
    <property type="match status" value="1"/>
</dbReference>
<gene>
    <name evidence="3" type="ORF">MCHLO_06309</name>
</gene>
<evidence type="ECO:0000313" key="4">
    <source>
        <dbReference type="Proteomes" id="UP000815677"/>
    </source>
</evidence>
<reference evidence="3" key="1">
    <citation type="submission" date="2014-09" db="EMBL/GenBank/DDBJ databases">
        <title>Genome sequence of the luminous mushroom Mycena chlorophos for searching fungal bioluminescence genes.</title>
        <authorList>
            <person name="Tanaka Y."/>
            <person name="Kasuga D."/>
            <person name="Oba Y."/>
            <person name="Hase S."/>
            <person name="Sato K."/>
            <person name="Oba Y."/>
            <person name="Sakakibara Y."/>
        </authorList>
    </citation>
    <scope>NUCLEOTIDE SEQUENCE</scope>
</reference>
<dbReference type="Proteomes" id="UP000815677">
    <property type="component" value="Unassembled WGS sequence"/>
</dbReference>
<proteinExistence type="predicted"/>
<keyword evidence="4" id="KW-1185">Reference proteome</keyword>
<dbReference type="PANTHER" id="PTHR21301">
    <property type="entry name" value="REVERSE TRANSCRIPTASE"/>
    <property type="match status" value="1"/>
</dbReference>
<evidence type="ECO:0000313" key="3">
    <source>
        <dbReference type="EMBL" id="GAT48941.1"/>
    </source>
</evidence>
<dbReference type="EMBL" id="DF845092">
    <property type="protein sequence ID" value="GAT48941.1"/>
    <property type="molecule type" value="Genomic_DNA"/>
</dbReference>
<evidence type="ECO:0000259" key="2">
    <source>
        <dbReference type="Pfam" id="PF26215"/>
    </source>
</evidence>
<protein>
    <recommendedName>
        <fullName evidence="2">Helix-turn-helix domain-containing protein</fullName>
    </recommendedName>
</protein>
<sequence length="474" mass="54941">MRPIVPCHSAIQNPAAKYISKKLKPLIEAAPTIIHGTKDLAIKLSKVKLQPKRQIYIVTGDVVAFYPHVPLEPCLDIVEQLYYEFKYADYGVNTLNDDELHEHELFLEALRVANENLVMQFESKYYRQKQGLAMGVADAPDLANLYGWFFERKVEIYNHPLVPFYGRYIDDCFALVYAHSEAEAIQIISSQIHFDGCTIEWNASNSSQVFLDMRIYIDYDGSIQHMPYRKMRSHQERIPWISHHPLDVKRGTFIGEMSRLATLSSKRSHYTNAIKDLVALYIKRGYPQVLVERWTRDNILERWSKRLNVHKANQDEPGEVLVLKSTFNSAWNYFSSKELGDTILGFWREWTTRAENGNQFSLHFPPFSRTLGSLRNRWDADAFGTMFHVHNGTEVMPDIRKIGILNRRLIVSRKRTKNLFDLTSLWKKLVISKLEQDASARRQGNPARDVDPETGEITLHHRGTHVSNVSHLLD</sequence>
<feature type="domain" description="Helix-turn-helix" evidence="2">
    <location>
        <begin position="238"/>
        <end position="294"/>
    </location>
</feature>
<name>A0ABQ0LGD8_MYCCL</name>
<dbReference type="InterPro" id="IPR058912">
    <property type="entry name" value="HTH_animal"/>
</dbReference>
<evidence type="ECO:0000256" key="1">
    <source>
        <dbReference type="SAM" id="MobiDB-lite"/>
    </source>
</evidence>
<dbReference type="PANTHER" id="PTHR21301:SF10">
    <property type="entry name" value="REVERSE TRANSCRIPTASE DOMAIN-CONTAINING PROTEIN"/>
    <property type="match status" value="1"/>
</dbReference>
<organism evidence="3 4">
    <name type="scientific">Mycena chlorophos</name>
    <name type="common">Agaric fungus</name>
    <name type="synonym">Agaricus chlorophos</name>
    <dbReference type="NCBI Taxonomy" id="658473"/>
    <lineage>
        <taxon>Eukaryota</taxon>
        <taxon>Fungi</taxon>
        <taxon>Dikarya</taxon>
        <taxon>Basidiomycota</taxon>
        <taxon>Agaricomycotina</taxon>
        <taxon>Agaricomycetes</taxon>
        <taxon>Agaricomycetidae</taxon>
        <taxon>Agaricales</taxon>
        <taxon>Marasmiineae</taxon>
        <taxon>Mycenaceae</taxon>
        <taxon>Mycena</taxon>
    </lineage>
</organism>
<feature type="region of interest" description="Disordered" evidence="1">
    <location>
        <begin position="437"/>
        <end position="456"/>
    </location>
</feature>